<dbReference type="AlphaFoldDB" id="A0A6I5ZRA7"/>
<dbReference type="Proteomes" id="UP000425916">
    <property type="component" value="Chromosome"/>
</dbReference>
<reference evidence="1 2" key="1">
    <citation type="submission" date="2019-11" db="EMBL/GenBank/DDBJ databases">
        <title>Genome sequence of Moorella glycerini DSM11254.</title>
        <authorList>
            <person name="Poehlein A."/>
            <person name="Boeer T."/>
            <person name="Daniel R."/>
        </authorList>
    </citation>
    <scope>NUCLEOTIDE SEQUENCE [LARGE SCALE GENOMIC DNA]</scope>
    <source>
        <strain evidence="1 2">DSM 11254</strain>
    </source>
</reference>
<dbReference type="OrthoDB" id="1727203at2"/>
<keyword evidence="2" id="KW-1185">Reference proteome</keyword>
<proteinExistence type="predicted"/>
<organism evidence="1 2">
    <name type="scientific">Neomoorella glycerini</name>
    <dbReference type="NCBI Taxonomy" id="55779"/>
    <lineage>
        <taxon>Bacteria</taxon>
        <taxon>Bacillati</taxon>
        <taxon>Bacillota</taxon>
        <taxon>Clostridia</taxon>
        <taxon>Neomoorellales</taxon>
        <taxon>Neomoorellaceae</taxon>
        <taxon>Neomoorella</taxon>
    </lineage>
</organism>
<sequence length="75" mass="7884">MTPMKISEAWWHLFTLTGSIEAYLLYRGILEPVASSPPAAGKSYGGKYGFLCILEPDGSPPAATSPPGTSSPQQG</sequence>
<evidence type="ECO:0008006" key="3">
    <source>
        <dbReference type="Google" id="ProtNLM"/>
    </source>
</evidence>
<evidence type="ECO:0000313" key="1">
    <source>
        <dbReference type="EMBL" id="QGP92522.1"/>
    </source>
</evidence>
<accession>A0A6I5ZRA7</accession>
<evidence type="ECO:0000313" key="2">
    <source>
        <dbReference type="Proteomes" id="UP000425916"/>
    </source>
</evidence>
<name>A0A6I5ZRA7_9FIRM</name>
<protein>
    <recommendedName>
        <fullName evidence="3">YqzL-like protein</fullName>
    </recommendedName>
</protein>
<gene>
    <name evidence="1" type="ORF">MGLY_19040</name>
</gene>
<dbReference type="EMBL" id="CP046244">
    <property type="protein sequence ID" value="QGP92522.1"/>
    <property type="molecule type" value="Genomic_DNA"/>
</dbReference>
<dbReference type="RefSeq" id="WP_156273309.1">
    <property type="nucleotide sequence ID" value="NZ_CP046244.1"/>
</dbReference>